<keyword evidence="1" id="KW-0472">Membrane</keyword>
<dbReference type="PANTHER" id="PTHR14136">
    <property type="entry name" value="BTB_POZ DOMAIN-CONTAINING PROTEIN KCTD9"/>
    <property type="match status" value="1"/>
</dbReference>
<dbReference type="Pfam" id="PF00805">
    <property type="entry name" value="Pentapeptide"/>
    <property type="match status" value="3"/>
</dbReference>
<sequence>MTELPIEPHVIRGLDFVGWLLLLALMIFILAHKYEPIVSMVKQLQVRLNLDPVNTKLFTLLLLTFGGLALATGFQFVKATLGLTEFAETASQSEAIRNTGLALAAVIGVPFLIWRSIVAQKQVDVAEQGQITDRISKAVEGLGAEKTVKKQRQDNGGNLTYEKDGNGKPIYSKPLMIEVSQPNLEVRIGALYSLERIAQDSDRDHEQIMEILCAYVRQNAPLGPPKPLPKEYTDKIAGLRHKGKPDLMEHEKASDVAKKIRCWVGELRKPREDISVALTVLGRRTQRQISLEHGFYDRNGEWQGFRLNLRDTNLTNCDLSGYNFRNVDFSGSDLRGAILTHTELQCANFRVADLTGANLVHAKLQGTIINETLVFAAVANHARFETDIVSGRSTSLNHSVWELASLQNTDFSGAWLSPANFGSARLDRAKFNFNLNRTSFFGAYLYQANFSGCHLWQVDFSEAFFSSDTRFHGAVVKNSKFRNAINWKEAKFRGSAWLNEPDKGISSAIKANSEVFNEDDFATTDFIREDYFERWKEWQVEIGFDPNDPTTWDEPNT</sequence>
<reference evidence="2 3" key="1">
    <citation type="submission" date="2017-03" db="EMBL/GenBank/DDBJ databases">
        <authorList>
            <person name="Afonso C.L."/>
            <person name="Miller P.J."/>
            <person name="Scott M.A."/>
            <person name="Spackman E."/>
            <person name="Goraichik I."/>
            <person name="Dimitrov K.M."/>
            <person name="Suarez D.L."/>
            <person name="Swayne D.E."/>
        </authorList>
    </citation>
    <scope>NUCLEOTIDE SEQUENCE [LARGE SCALE GENOMIC DNA]</scope>
    <source>
        <strain evidence="2 3">CECT 7639</strain>
    </source>
</reference>
<organism evidence="2 3">
    <name type="scientific">Falsiruegeria litorea R37</name>
    <dbReference type="NCBI Taxonomy" id="1200284"/>
    <lineage>
        <taxon>Bacteria</taxon>
        <taxon>Pseudomonadati</taxon>
        <taxon>Pseudomonadota</taxon>
        <taxon>Alphaproteobacteria</taxon>
        <taxon>Rhodobacterales</taxon>
        <taxon>Roseobacteraceae</taxon>
        <taxon>Falsiruegeria</taxon>
    </lineage>
</organism>
<evidence type="ECO:0000313" key="3">
    <source>
        <dbReference type="Proteomes" id="UP000193077"/>
    </source>
</evidence>
<keyword evidence="1" id="KW-0812">Transmembrane</keyword>
<dbReference type="OrthoDB" id="7837851at2"/>
<gene>
    <name evidence="2" type="primary">pipB2</name>
    <name evidence="2" type="ORF">TRL7639_02472</name>
</gene>
<proteinExistence type="predicted"/>
<dbReference type="PANTHER" id="PTHR14136:SF17">
    <property type="entry name" value="BTB_POZ DOMAIN-CONTAINING PROTEIN KCTD9"/>
    <property type="match status" value="1"/>
</dbReference>
<feature type="transmembrane region" description="Helical" evidence="1">
    <location>
        <begin position="16"/>
        <end position="34"/>
    </location>
</feature>
<dbReference type="RefSeq" id="WP_085795935.1">
    <property type="nucleotide sequence ID" value="NZ_FWFO01000001.1"/>
</dbReference>
<keyword evidence="3" id="KW-1185">Reference proteome</keyword>
<dbReference type="InterPro" id="IPR051082">
    <property type="entry name" value="Pentapeptide-BTB/POZ_domain"/>
</dbReference>
<evidence type="ECO:0000256" key="1">
    <source>
        <dbReference type="SAM" id="Phobius"/>
    </source>
</evidence>
<name>A0A1Y5SPV1_9RHOB</name>
<accession>A0A1Y5SPV1</accession>
<dbReference type="InterPro" id="IPR001646">
    <property type="entry name" value="5peptide_repeat"/>
</dbReference>
<feature type="transmembrane region" description="Helical" evidence="1">
    <location>
        <begin position="55"/>
        <end position="76"/>
    </location>
</feature>
<dbReference type="Gene3D" id="2.160.20.80">
    <property type="entry name" value="E3 ubiquitin-protein ligase SopA"/>
    <property type="match status" value="2"/>
</dbReference>
<evidence type="ECO:0000313" key="2">
    <source>
        <dbReference type="EMBL" id="SLN45600.1"/>
    </source>
</evidence>
<protein>
    <submittedName>
        <fullName evidence="2">Secreted effector protein pipB2</fullName>
    </submittedName>
</protein>
<dbReference type="Proteomes" id="UP000193077">
    <property type="component" value="Unassembled WGS sequence"/>
</dbReference>
<dbReference type="AlphaFoldDB" id="A0A1Y5SPV1"/>
<dbReference type="SUPFAM" id="SSF141571">
    <property type="entry name" value="Pentapeptide repeat-like"/>
    <property type="match status" value="2"/>
</dbReference>
<dbReference type="EMBL" id="FWFO01000001">
    <property type="protein sequence ID" value="SLN45600.1"/>
    <property type="molecule type" value="Genomic_DNA"/>
</dbReference>
<keyword evidence="1" id="KW-1133">Transmembrane helix</keyword>